<name>A0A812N035_9DINO</name>
<evidence type="ECO:0000313" key="3">
    <source>
        <dbReference type="EMBL" id="CAE7271154.1"/>
    </source>
</evidence>
<feature type="region of interest" description="Disordered" evidence="1">
    <location>
        <begin position="1"/>
        <end position="25"/>
    </location>
</feature>
<feature type="compositionally biased region" description="Polar residues" evidence="1">
    <location>
        <begin position="1"/>
        <end position="18"/>
    </location>
</feature>
<accession>A0A812N035</accession>
<dbReference type="Proteomes" id="UP000604046">
    <property type="component" value="Unassembled WGS sequence"/>
</dbReference>
<dbReference type="EMBL" id="CAJNDS010001668">
    <property type="protein sequence ID" value="CAE7271154.1"/>
    <property type="molecule type" value="Genomic_DNA"/>
</dbReference>
<protein>
    <submittedName>
        <fullName evidence="3">Uncharacterized protein</fullName>
    </submittedName>
</protein>
<feature type="transmembrane region" description="Helical" evidence="2">
    <location>
        <begin position="213"/>
        <end position="234"/>
    </location>
</feature>
<keyword evidence="2" id="KW-0812">Transmembrane</keyword>
<keyword evidence="2" id="KW-0472">Membrane</keyword>
<comment type="caution">
    <text evidence="3">The sequence shown here is derived from an EMBL/GenBank/DDBJ whole genome shotgun (WGS) entry which is preliminary data.</text>
</comment>
<reference evidence="3" key="1">
    <citation type="submission" date="2021-02" db="EMBL/GenBank/DDBJ databases">
        <authorList>
            <person name="Dougan E. K."/>
            <person name="Rhodes N."/>
            <person name="Thang M."/>
            <person name="Chan C."/>
        </authorList>
    </citation>
    <scope>NUCLEOTIDE SEQUENCE</scope>
</reference>
<keyword evidence="2" id="KW-1133">Transmembrane helix</keyword>
<dbReference type="AlphaFoldDB" id="A0A812N035"/>
<gene>
    <name evidence="3" type="ORF">SNAT2548_LOCUS14386</name>
</gene>
<evidence type="ECO:0000256" key="2">
    <source>
        <dbReference type="SAM" id="Phobius"/>
    </source>
</evidence>
<sequence>MDTSTSSRSASVQPSETSVPEPCSAPSEKYLLLDTEDELELHADDKALNVSEQVGPCLPSLWRTNALLLVCSVAFFVAIYSTRSCVDGSTYPMPPNWVWLAFFVPVLLHQLWAEQEAVEVLLPCYKRHMNLHRLEDGFSLMGLFPSSEAWWLRVQQLLLLMSSVDVFTDTYFASTMGLGGTNACSHGRTQEIWNFWWRQSIFSSLPFVVPLDVLISASWTLMLLHLVVACATMVRKKGPGDRGDDAPAVLQ</sequence>
<proteinExistence type="predicted"/>
<keyword evidence="4" id="KW-1185">Reference proteome</keyword>
<evidence type="ECO:0000313" key="4">
    <source>
        <dbReference type="Proteomes" id="UP000604046"/>
    </source>
</evidence>
<organism evidence="3 4">
    <name type="scientific">Symbiodinium natans</name>
    <dbReference type="NCBI Taxonomy" id="878477"/>
    <lineage>
        <taxon>Eukaryota</taxon>
        <taxon>Sar</taxon>
        <taxon>Alveolata</taxon>
        <taxon>Dinophyceae</taxon>
        <taxon>Suessiales</taxon>
        <taxon>Symbiodiniaceae</taxon>
        <taxon>Symbiodinium</taxon>
    </lineage>
</organism>
<evidence type="ECO:0000256" key="1">
    <source>
        <dbReference type="SAM" id="MobiDB-lite"/>
    </source>
</evidence>